<dbReference type="PANTHER" id="PTHR34997">
    <property type="entry name" value="AM15"/>
    <property type="match status" value="1"/>
</dbReference>
<feature type="domain" description="LysM" evidence="7">
    <location>
        <begin position="283"/>
        <end position="329"/>
    </location>
</feature>
<evidence type="ECO:0000256" key="1">
    <source>
        <dbReference type="ARBA" id="ARBA00022669"/>
    </source>
</evidence>
<keyword evidence="9" id="KW-1185">Reference proteome</keyword>
<dbReference type="EMBL" id="JAQQWN010000003">
    <property type="protein sequence ID" value="KAK8091448.1"/>
    <property type="molecule type" value="Genomic_DNA"/>
</dbReference>
<keyword evidence="2 6" id="KW-0732">Signal</keyword>
<dbReference type="RefSeq" id="XP_066673420.1">
    <property type="nucleotide sequence ID" value="XM_066806124.1"/>
</dbReference>
<proteinExistence type="inferred from homology"/>
<feature type="domain" description="LysM" evidence="7">
    <location>
        <begin position="342"/>
        <end position="388"/>
    </location>
</feature>
<feature type="signal peptide" evidence="6">
    <location>
        <begin position="1"/>
        <end position="21"/>
    </location>
</feature>
<sequence length="391" mass="40937">MPATTSFTVLATLIGAALVSAYTVDPPTTAPADTIQDCTNWAVATSSDTCESLAEYGFITLDDVYRYNPSLKASGCPIIIGNSYCIEQNFGLPIPTSTSAPPTSSPTSTGITTPTPTQSGMISSCNAFYKVQSGDTCNAIASSYGISVSEFYAWNPAVKTDCSLLFLDFYVCHHYRKRHQHTHPDADRHGRQLQQVPPSGLGDTCGAIASDAGISIDDFYAWNPAVKTDCSLLFLDFYVCIGTTTSTPTNTGTSMATTTTTTAGNGISTPTPTQAGMAGNCDAFYLVQSGDNCAAIASSHGISLPDLYAWNPAIGSGCEALWGNGVATPTPTQAGMTDNCRAFHLVASGDNCGDIASAAHVSLSDFYAWNPSVGSDCASLWLGYYVCIGLL</sequence>
<dbReference type="SUPFAM" id="SSF54106">
    <property type="entry name" value="LysM domain"/>
    <property type="match status" value="4"/>
</dbReference>
<evidence type="ECO:0000313" key="8">
    <source>
        <dbReference type="EMBL" id="KAK8091448.1"/>
    </source>
</evidence>
<evidence type="ECO:0000256" key="6">
    <source>
        <dbReference type="SAM" id="SignalP"/>
    </source>
</evidence>
<dbReference type="CDD" id="cd00118">
    <property type="entry name" value="LysM"/>
    <property type="match status" value="4"/>
</dbReference>
<dbReference type="PROSITE" id="PS51782">
    <property type="entry name" value="LYSM"/>
    <property type="match status" value="4"/>
</dbReference>
<accession>A0ABR1X7R5</accession>
<comment type="caution">
    <text evidence="8">The sequence shown here is derived from an EMBL/GenBank/DDBJ whole genome shotgun (WGS) entry which is preliminary data.</text>
</comment>
<dbReference type="Pfam" id="PF01476">
    <property type="entry name" value="LysM"/>
    <property type="match status" value="4"/>
</dbReference>
<dbReference type="GeneID" id="92039184"/>
<feature type="domain" description="LysM" evidence="7">
    <location>
        <begin position="195"/>
        <end position="241"/>
    </location>
</feature>
<dbReference type="Proteomes" id="UP001433268">
    <property type="component" value="Unassembled WGS sequence"/>
</dbReference>
<comment type="similarity">
    <text evidence="4">Belongs to the secreted LysM effector family.</text>
</comment>
<evidence type="ECO:0000313" key="9">
    <source>
        <dbReference type="Proteomes" id="UP001433268"/>
    </source>
</evidence>
<evidence type="ECO:0000256" key="5">
    <source>
        <dbReference type="SAM" id="MobiDB-lite"/>
    </source>
</evidence>
<feature type="region of interest" description="Disordered" evidence="5">
    <location>
        <begin position="96"/>
        <end position="116"/>
    </location>
</feature>
<dbReference type="PANTHER" id="PTHR34997:SF2">
    <property type="entry name" value="LYSM DOMAIN-CONTAINING PROTEIN-RELATED"/>
    <property type="match status" value="1"/>
</dbReference>
<evidence type="ECO:0000256" key="4">
    <source>
        <dbReference type="ARBA" id="ARBA00044955"/>
    </source>
</evidence>
<feature type="chain" id="PRO_5045438260" evidence="6">
    <location>
        <begin position="22"/>
        <end position="391"/>
    </location>
</feature>
<dbReference type="Gene3D" id="3.10.350.10">
    <property type="entry name" value="LysM domain"/>
    <property type="match status" value="5"/>
</dbReference>
<evidence type="ECO:0000259" key="7">
    <source>
        <dbReference type="PROSITE" id="PS51782"/>
    </source>
</evidence>
<keyword evidence="3" id="KW-0843">Virulence</keyword>
<dbReference type="InterPro" id="IPR036779">
    <property type="entry name" value="LysM_dom_sf"/>
</dbReference>
<dbReference type="InterPro" id="IPR018392">
    <property type="entry name" value="LysM"/>
</dbReference>
<keyword evidence="1" id="KW-0147">Chitin-binding</keyword>
<reference evidence="8 9" key="1">
    <citation type="submission" date="2023-01" db="EMBL/GenBank/DDBJ databases">
        <title>Analysis of 21 Apiospora genomes using comparative genomics revels a genus with tremendous synthesis potential of carbohydrate active enzymes and secondary metabolites.</title>
        <authorList>
            <person name="Sorensen T."/>
        </authorList>
    </citation>
    <scope>NUCLEOTIDE SEQUENCE [LARGE SCALE GENOMIC DNA]</scope>
    <source>
        <strain evidence="8 9">CBS 114990</strain>
    </source>
</reference>
<feature type="domain" description="LysM" evidence="7">
    <location>
        <begin position="127"/>
        <end position="173"/>
    </location>
</feature>
<protein>
    <submittedName>
        <fullName evidence="8">LysM domain-containing protein</fullName>
    </submittedName>
</protein>
<evidence type="ECO:0000256" key="3">
    <source>
        <dbReference type="ARBA" id="ARBA00023026"/>
    </source>
</evidence>
<name>A0ABR1X7R5_9PEZI</name>
<organism evidence="8 9">
    <name type="scientific">Apiospora hydei</name>
    <dbReference type="NCBI Taxonomy" id="1337664"/>
    <lineage>
        <taxon>Eukaryota</taxon>
        <taxon>Fungi</taxon>
        <taxon>Dikarya</taxon>
        <taxon>Ascomycota</taxon>
        <taxon>Pezizomycotina</taxon>
        <taxon>Sordariomycetes</taxon>
        <taxon>Xylariomycetidae</taxon>
        <taxon>Amphisphaeriales</taxon>
        <taxon>Apiosporaceae</taxon>
        <taxon>Apiospora</taxon>
    </lineage>
</organism>
<evidence type="ECO:0000256" key="2">
    <source>
        <dbReference type="ARBA" id="ARBA00022729"/>
    </source>
</evidence>
<gene>
    <name evidence="8" type="ORF">PG997_001809</name>
</gene>
<dbReference type="InterPro" id="IPR052210">
    <property type="entry name" value="LysM1-like"/>
</dbReference>
<dbReference type="SMART" id="SM00257">
    <property type="entry name" value="LysM"/>
    <property type="match status" value="4"/>
</dbReference>